<dbReference type="Proteomes" id="UP000636479">
    <property type="component" value="Unassembled WGS sequence"/>
</dbReference>
<dbReference type="GO" id="GO:0004565">
    <property type="term" value="F:beta-galactosidase activity"/>
    <property type="evidence" value="ECO:0007669"/>
    <property type="project" value="UniProtKB-EC"/>
</dbReference>
<comment type="similarity">
    <text evidence="2 8">Belongs to the glycosyl hydrolase 35 family.</text>
</comment>
<keyword evidence="7" id="KW-0326">Glycosidase</keyword>
<dbReference type="SUPFAM" id="SSF51011">
    <property type="entry name" value="Glycosyl hydrolase domain"/>
    <property type="match status" value="1"/>
</dbReference>
<evidence type="ECO:0000256" key="9">
    <source>
        <dbReference type="SAM" id="SignalP"/>
    </source>
</evidence>
<comment type="catalytic activity">
    <reaction evidence="1">
        <text>Hydrolysis of terminal non-reducing beta-D-galactose residues in beta-D-galactosides.</text>
        <dbReference type="EC" id="3.2.1.23"/>
    </reaction>
</comment>
<comment type="caution">
    <text evidence="11">The sequence shown here is derived from an EMBL/GenBank/DDBJ whole genome shotgun (WGS) entry which is preliminary data.</text>
</comment>
<dbReference type="InterPro" id="IPR017853">
    <property type="entry name" value="GH"/>
</dbReference>
<evidence type="ECO:0000256" key="5">
    <source>
        <dbReference type="ARBA" id="ARBA00022801"/>
    </source>
</evidence>
<dbReference type="EMBL" id="JACAZF010000008">
    <property type="protein sequence ID" value="KAF7297192.1"/>
    <property type="molecule type" value="Genomic_DNA"/>
</dbReference>
<evidence type="ECO:0000256" key="6">
    <source>
        <dbReference type="ARBA" id="ARBA00023180"/>
    </source>
</evidence>
<evidence type="ECO:0000256" key="7">
    <source>
        <dbReference type="ARBA" id="ARBA00023295"/>
    </source>
</evidence>
<dbReference type="SMART" id="SM01029">
    <property type="entry name" value="BetaGal_dom2"/>
    <property type="match status" value="1"/>
</dbReference>
<dbReference type="SUPFAM" id="SSF49785">
    <property type="entry name" value="Galactose-binding domain-like"/>
    <property type="match status" value="2"/>
</dbReference>
<dbReference type="InterPro" id="IPR001944">
    <property type="entry name" value="Glycoside_Hdrlase_35"/>
</dbReference>
<evidence type="ECO:0000256" key="3">
    <source>
        <dbReference type="ARBA" id="ARBA00012756"/>
    </source>
</evidence>
<dbReference type="GeneID" id="59348655"/>
<gene>
    <name evidence="11" type="ORF">MIND_00952300</name>
</gene>
<dbReference type="Gene3D" id="2.102.20.10">
    <property type="entry name" value="Beta-galactosidase, domain 2"/>
    <property type="match status" value="1"/>
</dbReference>
<dbReference type="InterPro" id="IPR018954">
    <property type="entry name" value="Betagal_dom2"/>
</dbReference>
<proteinExistence type="inferred from homology"/>
<dbReference type="InterPro" id="IPR037110">
    <property type="entry name" value="Betagal_dom2_sf"/>
</dbReference>
<dbReference type="AlphaFoldDB" id="A0A8H6SF33"/>
<feature type="chain" id="PRO_5034849884" description="beta-galactosidase" evidence="9">
    <location>
        <begin position="24"/>
        <end position="1016"/>
    </location>
</feature>
<dbReference type="InterPro" id="IPR025300">
    <property type="entry name" value="BetaGal_jelly_roll_dom"/>
</dbReference>
<organism evidence="11 12">
    <name type="scientific">Mycena indigotica</name>
    <dbReference type="NCBI Taxonomy" id="2126181"/>
    <lineage>
        <taxon>Eukaryota</taxon>
        <taxon>Fungi</taxon>
        <taxon>Dikarya</taxon>
        <taxon>Basidiomycota</taxon>
        <taxon>Agaricomycotina</taxon>
        <taxon>Agaricomycetes</taxon>
        <taxon>Agaricomycetidae</taxon>
        <taxon>Agaricales</taxon>
        <taxon>Marasmiineae</taxon>
        <taxon>Mycenaceae</taxon>
        <taxon>Mycena</taxon>
    </lineage>
</organism>
<keyword evidence="4 9" id="KW-0732">Signal</keyword>
<dbReference type="Pfam" id="PF01301">
    <property type="entry name" value="Glyco_hydro_35"/>
    <property type="match status" value="1"/>
</dbReference>
<dbReference type="SUPFAM" id="SSF117100">
    <property type="entry name" value="Beta-galactosidase LacA, domain 3"/>
    <property type="match status" value="1"/>
</dbReference>
<dbReference type="InterPro" id="IPR008979">
    <property type="entry name" value="Galactose-bd-like_sf"/>
</dbReference>
<dbReference type="PRINTS" id="PR00742">
    <property type="entry name" value="GLHYDRLASE35"/>
</dbReference>
<evidence type="ECO:0000256" key="1">
    <source>
        <dbReference type="ARBA" id="ARBA00001412"/>
    </source>
</evidence>
<dbReference type="Gene3D" id="2.60.120.260">
    <property type="entry name" value="Galactose-binding domain-like"/>
    <property type="match status" value="2"/>
</dbReference>
<dbReference type="Gene3D" id="2.60.390.10">
    <property type="entry name" value="Beta-galactosidase, domain 3"/>
    <property type="match status" value="1"/>
</dbReference>
<sequence length="1016" mass="110777">MLFTGKRLGAFALLAGFLPAVYPAVQPNLPRQTVSRTPEVQFDQYTLLIHGQRIFLHGAELHTFRLPVPSLWPDILEKFKAAGLNLVSVYIHMGVVNPSRGVVDFQGYRALQPLFDAAKAAGLWLILRPGPYINAESTAGGIAHWTTTEIAGNLRSDAADWRDAWEDYIQGIIAQTAPNQINHGGPVIGAFALMDLENPESRARYFQQLIDVYHASSIVVPLTYNDPGPGRNFINGTGAVDLYGMDSYFVGADCSDPNKWPQVPDYYHRYHQEVNPSQPWFFPEFQAGSFDGWGPNSPGYELCNQLTGPTLQSVFNKNAWASNAKLISYYMGYGGTSWGALPFPGSYTSYDYGSFINESRALTSKFDELKLQGMFIRSSPDFYKTDWISDGSTGFVTSNSAVFGTFLQNPDNKASFYILRQKDSTSTAITTLKLNITTPISTNLQVPLVVSDVTLGGRESKVVISGTSFGASRIDYTTAEIFFGGKIGDRDVLFLYGGSTQAHEIRLKLTGSASTDHLTKSSQITSTQSEGDTTIFAFQTGVTGLHTVYDSSTQLILYADRQTAITFWAPVIPGSGDLANFWSFGSNSTLLVGGPYLVRHASISGSTLALTGDLNVTAPFTVIAPTNVKSVTWNGANVELTSGISSTAGGFTGRLTPRDAIKQVAVPALTGWKYKDSLPEIAQDFDDSSWTLANRTTTNVPRKPYYGDGRVLYNCDYGYCENTVLWRGHFEGAGQTKMNLSINGGEGYAASVWLNDAFLGTSYGNSSNHRNAIPEAEFHVTFPEGAVRSGDNVITIVQDNMGHDQASSDFDNFKVARGVRGFQLDTGSFGDWKVQGKLGGYTGFLDKQRGVMNEGGLFGERKGWHLPGFDTSSWESRDLSDGLPNGSPGVGFFVTKFTLDIPNGIDAFISFTFKEAEGQTYRALLFVNGWHMGKRVGNLGQFKFPVHQGILDYHGENNIAVALWSMDRNAVSPKLQLEVDTILDGGVPGIVTANPAWSARGRAHCPTNVSINCPRG</sequence>
<evidence type="ECO:0000256" key="8">
    <source>
        <dbReference type="RuleBase" id="RU003679"/>
    </source>
</evidence>
<dbReference type="Pfam" id="PF13363">
    <property type="entry name" value="BetaGal_dom3"/>
    <property type="match status" value="1"/>
</dbReference>
<name>A0A8H6SF33_9AGAR</name>
<evidence type="ECO:0000256" key="2">
    <source>
        <dbReference type="ARBA" id="ARBA00009809"/>
    </source>
</evidence>
<dbReference type="RefSeq" id="XP_037217551.1">
    <property type="nucleotide sequence ID" value="XM_037366139.1"/>
</dbReference>
<keyword evidence="5 11" id="KW-0378">Hydrolase</keyword>
<keyword evidence="12" id="KW-1185">Reference proteome</keyword>
<dbReference type="Gene3D" id="3.20.20.80">
    <property type="entry name" value="Glycosidases"/>
    <property type="match status" value="1"/>
</dbReference>
<dbReference type="Pfam" id="PF10435">
    <property type="entry name" value="BetaGal_dom2"/>
    <property type="match status" value="1"/>
</dbReference>
<feature type="signal peptide" evidence="9">
    <location>
        <begin position="1"/>
        <end position="23"/>
    </location>
</feature>
<dbReference type="PANTHER" id="PTHR23421">
    <property type="entry name" value="BETA-GALACTOSIDASE RELATED"/>
    <property type="match status" value="1"/>
</dbReference>
<protein>
    <recommendedName>
        <fullName evidence="3">beta-galactosidase</fullName>
        <ecNumber evidence="3">3.2.1.23</ecNumber>
    </recommendedName>
</protein>
<dbReference type="InterPro" id="IPR036833">
    <property type="entry name" value="BetaGal_dom3_sf"/>
</dbReference>
<evidence type="ECO:0000259" key="10">
    <source>
        <dbReference type="SMART" id="SM01029"/>
    </source>
</evidence>
<dbReference type="OrthoDB" id="1657402at2759"/>
<reference evidence="11" key="1">
    <citation type="submission" date="2020-05" db="EMBL/GenBank/DDBJ databases">
        <title>Mycena genomes resolve the evolution of fungal bioluminescence.</title>
        <authorList>
            <person name="Tsai I.J."/>
        </authorList>
    </citation>
    <scope>NUCLEOTIDE SEQUENCE</scope>
    <source>
        <strain evidence="11">171206Taipei</strain>
    </source>
</reference>
<dbReference type="Pfam" id="PF13364">
    <property type="entry name" value="BetaGal_ABD2"/>
    <property type="match status" value="2"/>
</dbReference>
<dbReference type="InterPro" id="IPR031330">
    <property type="entry name" value="Gly_Hdrlase_35_cat"/>
</dbReference>
<evidence type="ECO:0000313" key="12">
    <source>
        <dbReference type="Proteomes" id="UP000636479"/>
    </source>
</evidence>
<evidence type="ECO:0000256" key="4">
    <source>
        <dbReference type="ARBA" id="ARBA00022729"/>
    </source>
</evidence>
<keyword evidence="6" id="KW-0325">Glycoprotein</keyword>
<dbReference type="GO" id="GO:0005975">
    <property type="term" value="P:carbohydrate metabolic process"/>
    <property type="evidence" value="ECO:0007669"/>
    <property type="project" value="InterPro"/>
</dbReference>
<dbReference type="InterPro" id="IPR025972">
    <property type="entry name" value="BetaGal_dom3"/>
</dbReference>
<dbReference type="EC" id="3.2.1.23" evidence="3"/>
<feature type="domain" description="Beta-galactosidase" evidence="10">
    <location>
        <begin position="381"/>
        <end position="567"/>
    </location>
</feature>
<evidence type="ECO:0000313" key="11">
    <source>
        <dbReference type="EMBL" id="KAF7297192.1"/>
    </source>
</evidence>
<dbReference type="SUPFAM" id="SSF51445">
    <property type="entry name" value="(Trans)glycosidases"/>
    <property type="match status" value="1"/>
</dbReference>
<accession>A0A8H6SF33</accession>